<dbReference type="Gene3D" id="3.40.50.300">
    <property type="entry name" value="P-loop containing nucleotide triphosphate hydrolases"/>
    <property type="match status" value="1"/>
</dbReference>
<dbReference type="Pfam" id="PF00004">
    <property type="entry name" value="AAA"/>
    <property type="match status" value="1"/>
</dbReference>
<gene>
    <name evidence="3" type="ORF">L207DRAFT_555890</name>
</gene>
<feature type="domain" description="AAA+ ATPase" evidence="2">
    <location>
        <begin position="406"/>
        <end position="533"/>
    </location>
</feature>
<dbReference type="GO" id="GO:0005524">
    <property type="term" value="F:ATP binding"/>
    <property type="evidence" value="ECO:0007669"/>
    <property type="project" value="InterPro"/>
</dbReference>
<evidence type="ECO:0000313" key="3">
    <source>
        <dbReference type="EMBL" id="PMD37452.1"/>
    </source>
</evidence>
<dbReference type="Proteomes" id="UP000235786">
    <property type="component" value="Unassembled WGS sequence"/>
</dbReference>
<dbReference type="InterPro" id="IPR054289">
    <property type="entry name" value="DUF7025"/>
</dbReference>
<evidence type="ECO:0000313" key="4">
    <source>
        <dbReference type="Proteomes" id="UP000235786"/>
    </source>
</evidence>
<evidence type="ECO:0000259" key="2">
    <source>
        <dbReference type="SMART" id="SM00382"/>
    </source>
</evidence>
<dbReference type="SUPFAM" id="SSF52540">
    <property type="entry name" value="P-loop containing nucleoside triphosphate hydrolases"/>
    <property type="match status" value="1"/>
</dbReference>
<dbReference type="InterPro" id="IPR027417">
    <property type="entry name" value="P-loop_NTPase"/>
</dbReference>
<dbReference type="EMBL" id="KZ613949">
    <property type="protein sequence ID" value="PMD37452.1"/>
    <property type="molecule type" value="Genomic_DNA"/>
</dbReference>
<proteinExistence type="predicted"/>
<name>A0A2J6RG02_HYAVF</name>
<dbReference type="PANTHER" id="PTHR46411:SF3">
    <property type="entry name" value="AAA+ ATPASE DOMAIN-CONTAINING PROTEIN"/>
    <property type="match status" value="1"/>
</dbReference>
<dbReference type="SMART" id="SM00382">
    <property type="entry name" value="AAA"/>
    <property type="match status" value="1"/>
</dbReference>
<accession>A0A2J6RG02</accession>
<dbReference type="STRING" id="1149755.A0A2J6RG02"/>
<dbReference type="GO" id="GO:0016887">
    <property type="term" value="F:ATP hydrolysis activity"/>
    <property type="evidence" value="ECO:0007669"/>
    <property type="project" value="InterPro"/>
</dbReference>
<organism evidence="3 4">
    <name type="scientific">Hyaloscypha variabilis (strain UAMH 11265 / GT02V1 / F)</name>
    <name type="common">Meliniomyces variabilis</name>
    <dbReference type="NCBI Taxonomy" id="1149755"/>
    <lineage>
        <taxon>Eukaryota</taxon>
        <taxon>Fungi</taxon>
        <taxon>Dikarya</taxon>
        <taxon>Ascomycota</taxon>
        <taxon>Pezizomycotina</taxon>
        <taxon>Leotiomycetes</taxon>
        <taxon>Helotiales</taxon>
        <taxon>Hyaloscyphaceae</taxon>
        <taxon>Hyaloscypha</taxon>
        <taxon>Hyaloscypha variabilis</taxon>
    </lineage>
</organism>
<dbReference type="OrthoDB" id="10042665at2759"/>
<dbReference type="InterPro" id="IPR003593">
    <property type="entry name" value="AAA+_ATPase"/>
</dbReference>
<keyword evidence="4" id="KW-1185">Reference proteome</keyword>
<dbReference type="CDD" id="cd19481">
    <property type="entry name" value="RecA-like_protease"/>
    <property type="match status" value="1"/>
</dbReference>
<feature type="compositionally biased region" description="Basic residues" evidence="1">
    <location>
        <begin position="622"/>
        <end position="632"/>
    </location>
</feature>
<protein>
    <submittedName>
        <fullName evidence="3">P-loop containing nucleoside triphosphate hydrolase protein</fullName>
    </submittedName>
</protein>
<dbReference type="PANTHER" id="PTHR46411">
    <property type="entry name" value="FAMILY ATPASE, PUTATIVE-RELATED"/>
    <property type="match status" value="1"/>
</dbReference>
<feature type="region of interest" description="Disordered" evidence="1">
    <location>
        <begin position="602"/>
        <end position="632"/>
    </location>
</feature>
<reference evidence="3 4" key="1">
    <citation type="submission" date="2016-04" db="EMBL/GenBank/DDBJ databases">
        <title>A degradative enzymes factory behind the ericoid mycorrhizal symbiosis.</title>
        <authorList>
            <consortium name="DOE Joint Genome Institute"/>
            <person name="Martino E."/>
            <person name="Morin E."/>
            <person name="Grelet G."/>
            <person name="Kuo A."/>
            <person name="Kohler A."/>
            <person name="Daghino S."/>
            <person name="Barry K."/>
            <person name="Choi C."/>
            <person name="Cichocki N."/>
            <person name="Clum A."/>
            <person name="Copeland A."/>
            <person name="Hainaut M."/>
            <person name="Haridas S."/>
            <person name="Labutti K."/>
            <person name="Lindquist E."/>
            <person name="Lipzen A."/>
            <person name="Khouja H.-R."/>
            <person name="Murat C."/>
            <person name="Ohm R."/>
            <person name="Olson A."/>
            <person name="Spatafora J."/>
            <person name="Veneault-Fourrey C."/>
            <person name="Henrissat B."/>
            <person name="Grigoriev I."/>
            <person name="Martin F."/>
            <person name="Perotto S."/>
        </authorList>
    </citation>
    <scope>NUCLEOTIDE SEQUENCE [LARGE SCALE GENOMIC DNA]</scope>
    <source>
        <strain evidence="3 4">F</strain>
    </source>
</reference>
<dbReference type="AlphaFoldDB" id="A0A2J6RG02"/>
<dbReference type="Pfam" id="PF22942">
    <property type="entry name" value="DUF7025"/>
    <property type="match status" value="1"/>
</dbReference>
<dbReference type="InterPro" id="IPR003959">
    <property type="entry name" value="ATPase_AAA_core"/>
</dbReference>
<sequence>MAPRKIKKKDDDFGTRAEVKIFYLNELTHSWSERIPTQLAEEVAADYDRVAIKVYKVKDCSQPAINGIYPLKIQTFTLQSPTLVKHLKGILAAESVFLEETAVATFREPLKALFFCCDKIRALQDEAEEHSVLKTHLTLLMDIIDEIFGDVMTRLENMKASGLISYDLAWTYFPRGSTLFCGLQDSTRVLRIIETQDQRYYLTVQCQEIAFDGSRFSWRPTNVTIPSFKGNVPIVKGVKKRLVERAKKVLEYQCIEYRDYHGVAIFKQGGLEQKHNVNGRILIDYFGYQKHHQGLQRTEAGLFGQLAAATVTQTRLAKSALERNKKKMLSKPEELIFVSPMLQGFALKNKIWLNFYVDDIKPVSWHDEAWDHLVYNEVQKDLVHTFVDNHRRIKAGVDDVVTGKGLGLIILLSGPPCTGKTLTAEAVADKTRRPLYYLQAEDLGISPSTLGTNIKKVFEMATEWDAVILLDEADVFMAERSPKDIARNELVSIFLRESEYFQGIFFLTTNLLSTIDNAFRSRVNIHLLFDSLSPSSRRQLWQKFMERLPKEEKKKKLSAKDLNEPAKWELNGREIKNSIKTVRNWCIVKDLGMNLERLESGIKSTTPQATKVDEDDSSVPASKRKRGSVSKN</sequence>
<evidence type="ECO:0000256" key="1">
    <source>
        <dbReference type="SAM" id="MobiDB-lite"/>
    </source>
</evidence>
<keyword evidence="3" id="KW-0378">Hydrolase</keyword>